<dbReference type="KEGG" id="tng:GSTEN00012257G001"/>
<reference evidence="4" key="1">
    <citation type="journal article" date="2004" name="Nature">
        <title>Genome duplication in the teleost fish Tetraodon nigroviridis reveals the early vertebrate proto-karyotype.</title>
        <authorList>
            <person name="Jaillon O."/>
            <person name="Aury J.-M."/>
            <person name="Brunet F."/>
            <person name="Petit J.-L."/>
            <person name="Stange-Thomann N."/>
            <person name="Mauceli E."/>
            <person name="Bouneau L."/>
            <person name="Fischer C."/>
            <person name="Ozouf-Costaz C."/>
            <person name="Bernot A."/>
            <person name="Nicaud S."/>
            <person name="Jaffe D."/>
            <person name="Fisher S."/>
            <person name="Lutfalla G."/>
            <person name="Dossat C."/>
            <person name="Segurens B."/>
            <person name="Dasilva C."/>
            <person name="Salanoubat M."/>
            <person name="Levy M."/>
            <person name="Boudet N."/>
            <person name="Castellano S."/>
            <person name="Anthouard V."/>
            <person name="Jubin C."/>
            <person name="Castelli V."/>
            <person name="Katinka M."/>
            <person name="Vacherie B."/>
            <person name="Biemont C."/>
            <person name="Skalli Z."/>
            <person name="Cattolico L."/>
            <person name="Poulain J."/>
            <person name="De Berardinis V."/>
            <person name="Cruaud C."/>
            <person name="Duprat S."/>
            <person name="Brottier P."/>
            <person name="Coutanceau J.-P."/>
            <person name="Gouzy J."/>
            <person name="Parra G."/>
            <person name="Lardier G."/>
            <person name="Chapple C."/>
            <person name="McKernan K.J."/>
            <person name="McEwan P."/>
            <person name="Bosak S."/>
            <person name="Kellis M."/>
            <person name="Volff J.-N."/>
            <person name="Guigo R."/>
            <person name="Zody M.C."/>
            <person name="Mesirov J."/>
            <person name="Lindblad-Toh K."/>
            <person name="Birren B."/>
            <person name="Nusbaum C."/>
            <person name="Kahn D."/>
            <person name="Robinson-Rechavi M."/>
            <person name="Laudet V."/>
            <person name="Schachter V."/>
            <person name="Quetier F."/>
            <person name="Saurin W."/>
            <person name="Scarpelli C."/>
            <person name="Wincker P."/>
            <person name="Lander E.S."/>
            <person name="Weissenbach J."/>
            <person name="Roest Crollius H."/>
        </authorList>
    </citation>
    <scope>NUCLEOTIDE SEQUENCE [LARGE SCALE GENOMIC DNA]</scope>
</reference>
<dbReference type="InterPro" id="IPR036179">
    <property type="entry name" value="Ig-like_dom_sf"/>
</dbReference>
<dbReference type="Gene3D" id="2.60.40.10">
    <property type="entry name" value="Immunoglobulins"/>
    <property type="match status" value="1"/>
</dbReference>
<evidence type="ECO:0000256" key="3">
    <source>
        <dbReference type="SAM" id="SignalP"/>
    </source>
</evidence>
<reference evidence="4" key="2">
    <citation type="submission" date="2004-02" db="EMBL/GenBank/DDBJ databases">
        <authorList>
            <consortium name="Genoscope"/>
            <consortium name="Whitehead Institute Centre for Genome Research"/>
        </authorList>
    </citation>
    <scope>NUCLEOTIDE SEQUENCE</scope>
</reference>
<protein>
    <submittedName>
        <fullName evidence="4">(spotted green pufferfish) hypothetical protein</fullName>
    </submittedName>
</protein>
<feature type="region of interest" description="Disordered" evidence="1">
    <location>
        <begin position="179"/>
        <end position="211"/>
    </location>
</feature>
<name>Q4SUX8_TETNG</name>
<dbReference type="SUPFAM" id="SSF48726">
    <property type="entry name" value="Immunoglobulin"/>
    <property type="match status" value="1"/>
</dbReference>
<dbReference type="EMBL" id="CAAE01013836">
    <property type="protein sequence ID" value="CAF95554.1"/>
    <property type="molecule type" value="Genomic_DNA"/>
</dbReference>
<proteinExistence type="predicted"/>
<evidence type="ECO:0000313" key="4">
    <source>
        <dbReference type="EMBL" id="CAF95554.1"/>
    </source>
</evidence>
<sequence length="211" mass="23082">MRHFRLWKIQVAVVLSIASYVCARAGSISIHSPERSLSRSVQEDVFFSVDVECAGVPTIQWTFMSGLVSRAIGTWQPGVYANISADYSSRAQPCDNGSLGLTDLQLQDAGFYLLTVTDAAGSSRDAALVLQVNEVLYEDLQYLSVSGVGLAAIAGLLMLSMWLLDRLYRRMAARRHKKQMRAEGDATELQTLNDPAEPHQRGASSQAAVPF</sequence>
<feature type="signal peptide" evidence="3">
    <location>
        <begin position="1"/>
        <end position="23"/>
    </location>
</feature>
<dbReference type="InterPro" id="IPR013783">
    <property type="entry name" value="Ig-like_fold"/>
</dbReference>
<feature type="transmembrane region" description="Helical" evidence="2">
    <location>
        <begin position="142"/>
        <end position="164"/>
    </location>
</feature>
<dbReference type="OrthoDB" id="9933251at2759"/>
<evidence type="ECO:0000256" key="1">
    <source>
        <dbReference type="SAM" id="MobiDB-lite"/>
    </source>
</evidence>
<dbReference type="AlphaFoldDB" id="Q4SUX8"/>
<keyword evidence="3" id="KW-0732">Signal</keyword>
<feature type="compositionally biased region" description="Polar residues" evidence="1">
    <location>
        <begin position="202"/>
        <end position="211"/>
    </location>
</feature>
<feature type="chain" id="PRO_5004244244" evidence="3">
    <location>
        <begin position="24"/>
        <end position="211"/>
    </location>
</feature>
<keyword evidence="2" id="KW-0812">Transmembrane</keyword>
<organism evidence="4">
    <name type="scientific">Tetraodon nigroviridis</name>
    <name type="common">Spotted green pufferfish</name>
    <name type="synonym">Chelonodon nigroviridis</name>
    <dbReference type="NCBI Taxonomy" id="99883"/>
    <lineage>
        <taxon>Eukaryota</taxon>
        <taxon>Metazoa</taxon>
        <taxon>Chordata</taxon>
        <taxon>Craniata</taxon>
        <taxon>Vertebrata</taxon>
        <taxon>Euteleostomi</taxon>
        <taxon>Actinopterygii</taxon>
        <taxon>Neopterygii</taxon>
        <taxon>Teleostei</taxon>
        <taxon>Neoteleostei</taxon>
        <taxon>Acanthomorphata</taxon>
        <taxon>Eupercaria</taxon>
        <taxon>Tetraodontiformes</taxon>
        <taxon>Tetradontoidea</taxon>
        <taxon>Tetraodontidae</taxon>
        <taxon>Tetraodon</taxon>
    </lineage>
</organism>
<keyword evidence="2" id="KW-1133">Transmembrane helix</keyword>
<comment type="caution">
    <text evidence="4">The sequence shown here is derived from an EMBL/GenBank/DDBJ whole genome shotgun (WGS) entry which is preliminary data.</text>
</comment>
<keyword evidence="2" id="KW-0472">Membrane</keyword>
<accession>Q4SUX8</accession>
<gene>
    <name evidence="4" type="ORF">GSTENG00012257001</name>
</gene>
<evidence type="ECO:0000256" key="2">
    <source>
        <dbReference type="SAM" id="Phobius"/>
    </source>
</evidence>